<evidence type="ECO:0000313" key="2">
    <source>
        <dbReference type="EMBL" id="KAL1116174.1"/>
    </source>
</evidence>
<accession>A0ABD0YJV4</accession>
<protein>
    <submittedName>
        <fullName evidence="2">Uncharacterized protein</fullName>
    </submittedName>
</protein>
<name>A0ABD0YJV4_9HEMI</name>
<reference evidence="2 3" key="1">
    <citation type="submission" date="2024-07" db="EMBL/GenBank/DDBJ databases">
        <title>Chromosome-level genome assembly of the water stick insect Ranatra chinensis (Heteroptera: Nepidae).</title>
        <authorList>
            <person name="Liu X."/>
        </authorList>
    </citation>
    <scope>NUCLEOTIDE SEQUENCE [LARGE SCALE GENOMIC DNA]</scope>
    <source>
        <strain evidence="2">Cailab_2021Rc</strain>
        <tissue evidence="2">Muscle</tissue>
    </source>
</reference>
<dbReference type="EMBL" id="JBFDAA010000018">
    <property type="protein sequence ID" value="KAL1116174.1"/>
    <property type="molecule type" value="Genomic_DNA"/>
</dbReference>
<sequence>MLNCGGRVNCGGGGGGGGRRRKGETSGSGSGPTSTSCSSRSSLTSEDQQPVQQQPQSKKKEKKLHVAKQNGVGTFLSSFSPRNLFKGFRSRQEGYTMPKAERTTLLTPELKELSNLRISLLTPLKFFPAFHGVLICNFILKKDYRT</sequence>
<feature type="region of interest" description="Disordered" evidence="1">
    <location>
        <begin position="1"/>
        <end position="66"/>
    </location>
</feature>
<feature type="compositionally biased region" description="Low complexity" evidence="1">
    <location>
        <begin position="25"/>
        <end position="56"/>
    </location>
</feature>
<evidence type="ECO:0000256" key="1">
    <source>
        <dbReference type="SAM" id="MobiDB-lite"/>
    </source>
</evidence>
<evidence type="ECO:0000313" key="3">
    <source>
        <dbReference type="Proteomes" id="UP001558652"/>
    </source>
</evidence>
<gene>
    <name evidence="2" type="ORF">AAG570_005669</name>
</gene>
<organism evidence="2 3">
    <name type="scientific">Ranatra chinensis</name>
    <dbReference type="NCBI Taxonomy" id="642074"/>
    <lineage>
        <taxon>Eukaryota</taxon>
        <taxon>Metazoa</taxon>
        <taxon>Ecdysozoa</taxon>
        <taxon>Arthropoda</taxon>
        <taxon>Hexapoda</taxon>
        <taxon>Insecta</taxon>
        <taxon>Pterygota</taxon>
        <taxon>Neoptera</taxon>
        <taxon>Paraneoptera</taxon>
        <taxon>Hemiptera</taxon>
        <taxon>Heteroptera</taxon>
        <taxon>Panheteroptera</taxon>
        <taxon>Nepomorpha</taxon>
        <taxon>Nepidae</taxon>
        <taxon>Ranatrinae</taxon>
        <taxon>Ranatra</taxon>
    </lineage>
</organism>
<feature type="compositionally biased region" description="Gly residues" evidence="1">
    <location>
        <begin position="8"/>
        <end position="17"/>
    </location>
</feature>
<feature type="compositionally biased region" description="Basic residues" evidence="1">
    <location>
        <begin position="57"/>
        <end position="66"/>
    </location>
</feature>
<proteinExistence type="predicted"/>
<dbReference type="Proteomes" id="UP001558652">
    <property type="component" value="Unassembled WGS sequence"/>
</dbReference>
<keyword evidence="3" id="KW-1185">Reference proteome</keyword>
<dbReference type="AlphaFoldDB" id="A0ABD0YJV4"/>
<comment type="caution">
    <text evidence="2">The sequence shown here is derived from an EMBL/GenBank/DDBJ whole genome shotgun (WGS) entry which is preliminary data.</text>
</comment>